<dbReference type="FunFam" id="3.40.50.720:FF:000041">
    <property type="entry name" value="D-3-phosphoglycerate dehydrogenase"/>
    <property type="match status" value="1"/>
</dbReference>
<dbReference type="SUPFAM" id="SSF52283">
    <property type="entry name" value="Formate/glycerate dehydrogenase catalytic domain-like"/>
    <property type="match status" value="1"/>
</dbReference>
<gene>
    <name evidence="7" type="ORF">H9876_03255</name>
</gene>
<keyword evidence="2 4" id="KW-0560">Oxidoreductase</keyword>
<dbReference type="InterPro" id="IPR006139">
    <property type="entry name" value="D-isomer_2_OHA_DH_cat_dom"/>
</dbReference>
<dbReference type="Gene3D" id="3.40.50.720">
    <property type="entry name" value="NAD(P)-binding Rossmann-like Domain"/>
    <property type="match status" value="2"/>
</dbReference>
<protein>
    <submittedName>
        <fullName evidence="7">D-2-hydroxyacid dehydrogenase</fullName>
    </submittedName>
</protein>
<sequence length="334" mass="36840">MKIIMYNVREDTEGRFVREWEKQTGNEVKTVHEPLSADNVDLIKGYDGLDILQTMPIGGEEVYKKIADFGIKQITCRMVGTNMIDLAACKKYDLKLTHVPVYSPRAIAEMGVAHAMYLLRRIGEYRFEMDHNADFSWPANLMSNEIYNLTVGLIGLGNIGSATAQIYNALGAKVIAFDPAYNPADEPYVTYVDNADDVIKNADILSLHVPLLPSTKGMIGEQQLKIMKNSAYLINMSRGGLVDTDALIAALKNHEIAGAGLDTLADETTYFGKKVTPADVPEDYKELAAMPNVTITPHSAFFTQTAVRNMVRIGLNDVVTIVNGGRSRNEVFLG</sequence>
<evidence type="ECO:0000256" key="3">
    <source>
        <dbReference type="ARBA" id="ARBA00023027"/>
    </source>
</evidence>
<evidence type="ECO:0000256" key="1">
    <source>
        <dbReference type="ARBA" id="ARBA00005854"/>
    </source>
</evidence>
<dbReference type="InterPro" id="IPR058205">
    <property type="entry name" value="D-LDH-like"/>
</dbReference>
<accession>A0A9D1QN59</accession>
<dbReference type="Pfam" id="PF02826">
    <property type="entry name" value="2-Hacid_dh_C"/>
    <property type="match status" value="1"/>
</dbReference>
<evidence type="ECO:0000259" key="6">
    <source>
        <dbReference type="Pfam" id="PF02826"/>
    </source>
</evidence>
<evidence type="ECO:0000259" key="5">
    <source>
        <dbReference type="Pfam" id="PF00389"/>
    </source>
</evidence>
<dbReference type="GO" id="GO:0006564">
    <property type="term" value="P:L-serine biosynthetic process"/>
    <property type="evidence" value="ECO:0007669"/>
    <property type="project" value="UniProtKB-ARBA"/>
</dbReference>
<dbReference type="PROSITE" id="PS00670">
    <property type="entry name" value="D_2_HYDROXYACID_DH_2"/>
    <property type="match status" value="1"/>
</dbReference>
<dbReference type="InterPro" id="IPR006140">
    <property type="entry name" value="D-isomer_DH_NAD-bd"/>
</dbReference>
<organism evidence="7 8">
    <name type="scientific">Candidatus Limosilactobacillus merdipullorum</name>
    <dbReference type="NCBI Taxonomy" id="2838653"/>
    <lineage>
        <taxon>Bacteria</taxon>
        <taxon>Bacillati</taxon>
        <taxon>Bacillota</taxon>
        <taxon>Bacilli</taxon>
        <taxon>Lactobacillales</taxon>
        <taxon>Lactobacillaceae</taxon>
        <taxon>Limosilactobacillus</taxon>
    </lineage>
</organism>
<proteinExistence type="inferred from homology"/>
<evidence type="ECO:0000256" key="2">
    <source>
        <dbReference type="ARBA" id="ARBA00023002"/>
    </source>
</evidence>
<comment type="caution">
    <text evidence="7">The sequence shown here is derived from an EMBL/GenBank/DDBJ whole genome shotgun (WGS) entry which is preliminary data.</text>
</comment>
<dbReference type="GO" id="GO:0004617">
    <property type="term" value="F:phosphoglycerate dehydrogenase activity"/>
    <property type="evidence" value="ECO:0007669"/>
    <property type="project" value="UniProtKB-ARBA"/>
</dbReference>
<feature type="domain" description="D-isomer specific 2-hydroxyacid dehydrogenase NAD-binding" evidence="6">
    <location>
        <begin position="113"/>
        <end position="300"/>
    </location>
</feature>
<dbReference type="CDD" id="cd12186">
    <property type="entry name" value="LDH"/>
    <property type="match status" value="1"/>
</dbReference>
<reference evidence="7" key="2">
    <citation type="submission" date="2021-04" db="EMBL/GenBank/DDBJ databases">
        <authorList>
            <person name="Gilroy R."/>
        </authorList>
    </citation>
    <scope>NUCLEOTIDE SEQUENCE</scope>
    <source>
        <strain evidence="7">ChiHejej3B27-2180</strain>
    </source>
</reference>
<dbReference type="SUPFAM" id="SSF51735">
    <property type="entry name" value="NAD(P)-binding Rossmann-fold domains"/>
    <property type="match status" value="1"/>
</dbReference>
<dbReference type="Pfam" id="PF00389">
    <property type="entry name" value="2-Hacid_dh"/>
    <property type="match status" value="1"/>
</dbReference>
<dbReference type="GO" id="GO:0008720">
    <property type="term" value="F:D-lactate dehydrogenase (NAD+) activity"/>
    <property type="evidence" value="ECO:0007669"/>
    <property type="project" value="TreeGrafter"/>
</dbReference>
<evidence type="ECO:0000313" key="8">
    <source>
        <dbReference type="Proteomes" id="UP000886878"/>
    </source>
</evidence>
<dbReference type="EMBL" id="DXGK01000064">
    <property type="protein sequence ID" value="HIW70385.1"/>
    <property type="molecule type" value="Genomic_DNA"/>
</dbReference>
<dbReference type="GO" id="GO:0051287">
    <property type="term" value="F:NAD binding"/>
    <property type="evidence" value="ECO:0007669"/>
    <property type="project" value="InterPro"/>
</dbReference>
<evidence type="ECO:0000256" key="4">
    <source>
        <dbReference type="RuleBase" id="RU003719"/>
    </source>
</evidence>
<dbReference type="AlphaFoldDB" id="A0A9D1QN59"/>
<feature type="domain" description="D-isomer specific 2-hydroxyacid dehydrogenase catalytic" evidence="5">
    <location>
        <begin position="19"/>
        <end position="331"/>
    </location>
</feature>
<dbReference type="InterPro" id="IPR036291">
    <property type="entry name" value="NAD(P)-bd_dom_sf"/>
</dbReference>
<reference evidence="7" key="1">
    <citation type="journal article" date="2021" name="PeerJ">
        <title>Extensive microbial diversity within the chicken gut microbiome revealed by metagenomics and culture.</title>
        <authorList>
            <person name="Gilroy R."/>
            <person name="Ravi A."/>
            <person name="Getino M."/>
            <person name="Pursley I."/>
            <person name="Horton D.L."/>
            <person name="Alikhan N.F."/>
            <person name="Baker D."/>
            <person name="Gharbi K."/>
            <person name="Hall N."/>
            <person name="Watson M."/>
            <person name="Adriaenssens E.M."/>
            <person name="Foster-Nyarko E."/>
            <person name="Jarju S."/>
            <person name="Secka A."/>
            <person name="Antonio M."/>
            <person name="Oren A."/>
            <person name="Chaudhuri R.R."/>
            <person name="La Ragione R."/>
            <person name="Hildebrand F."/>
            <person name="Pallen M.J."/>
        </authorList>
    </citation>
    <scope>NUCLEOTIDE SEQUENCE</scope>
    <source>
        <strain evidence="7">ChiHejej3B27-2180</strain>
    </source>
</reference>
<evidence type="ECO:0000313" key="7">
    <source>
        <dbReference type="EMBL" id="HIW70385.1"/>
    </source>
</evidence>
<keyword evidence="3" id="KW-0520">NAD</keyword>
<dbReference type="PROSITE" id="PS00671">
    <property type="entry name" value="D_2_HYDROXYACID_DH_3"/>
    <property type="match status" value="1"/>
</dbReference>
<comment type="similarity">
    <text evidence="1 4">Belongs to the D-isomer specific 2-hydroxyacid dehydrogenase family.</text>
</comment>
<name>A0A9D1QN59_9LACO</name>
<dbReference type="Proteomes" id="UP000886878">
    <property type="component" value="Unassembled WGS sequence"/>
</dbReference>
<dbReference type="InterPro" id="IPR029753">
    <property type="entry name" value="D-isomer_DH_CS"/>
</dbReference>
<dbReference type="PANTHER" id="PTHR43026">
    <property type="entry name" value="2-HYDROXYACID DEHYDROGENASE HOMOLOG 1-RELATED"/>
    <property type="match status" value="1"/>
</dbReference>
<dbReference type="PANTHER" id="PTHR43026:SF1">
    <property type="entry name" value="2-HYDROXYACID DEHYDROGENASE HOMOLOG 1-RELATED"/>
    <property type="match status" value="1"/>
</dbReference>
<dbReference type="GO" id="GO:0047545">
    <property type="term" value="F:(S)-2-hydroxyglutarate dehydrogenase activity"/>
    <property type="evidence" value="ECO:0007669"/>
    <property type="project" value="UniProtKB-ARBA"/>
</dbReference>